<dbReference type="AlphaFoldDB" id="A0A4R1NGY8"/>
<evidence type="ECO:0000313" key="4">
    <source>
        <dbReference type="EMBL" id="TCL06249.1"/>
    </source>
</evidence>
<dbReference type="Gene3D" id="3.40.50.720">
    <property type="entry name" value="NAD(P)-binding Rossmann-like Domain"/>
    <property type="match status" value="1"/>
</dbReference>
<evidence type="ECO:0000256" key="2">
    <source>
        <dbReference type="ARBA" id="ARBA00023002"/>
    </source>
</evidence>
<evidence type="ECO:0000256" key="1">
    <source>
        <dbReference type="ARBA" id="ARBA00006484"/>
    </source>
</evidence>
<comment type="similarity">
    <text evidence="1 3">Belongs to the short-chain dehydrogenases/reductases (SDR) family.</text>
</comment>
<gene>
    <name evidence="4" type="ORF">EZJ58_4484</name>
</gene>
<accession>A0A4R1NGY8</accession>
<dbReference type="Proteomes" id="UP000294555">
    <property type="component" value="Unassembled WGS sequence"/>
</dbReference>
<dbReference type="NCBIfam" id="NF006119">
    <property type="entry name" value="PRK08264.1-5"/>
    <property type="match status" value="1"/>
</dbReference>
<dbReference type="PANTHER" id="PTHR44169">
    <property type="entry name" value="NADPH-DEPENDENT 1-ACYLDIHYDROXYACETONE PHOSPHATE REDUCTASE"/>
    <property type="match status" value="1"/>
</dbReference>
<dbReference type="OrthoDB" id="5786478at2"/>
<dbReference type="PANTHER" id="PTHR44169:SF6">
    <property type="entry name" value="NADPH-DEPENDENT 1-ACYLDIHYDROXYACETONE PHOSPHATE REDUCTASE"/>
    <property type="match status" value="1"/>
</dbReference>
<keyword evidence="2" id="KW-0560">Oxidoreductase</keyword>
<dbReference type="InterPro" id="IPR002347">
    <property type="entry name" value="SDR_fam"/>
</dbReference>
<reference evidence="4 5" key="1">
    <citation type="submission" date="2019-02" db="EMBL/GenBank/DDBJ databases">
        <title>Investigation of anaerobic lignin degradation for improved lignocellulosic biofuels.</title>
        <authorList>
            <person name="Deangelis K."/>
        </authorList>
    </citation>
    <scope>NUCLEOTIDE SEQUENCE [LARGE SCALE GENOMIC DNA]</scope>
    <source>
        <strain evidence="4 5">159R</strain>
    </source>
</reference>
<dbReference type="InterPro" id="IPR036291">
    <property type="entry name" value="NAD(P)-bd_dom_sf"/>
</dbReference>
<dbReference type="PRINTS" id="PR00080">
    <property type="entry name" value="SDRFAMILY"/>
</dbReference>
<proteinExistence type="inferred from homology"/>
<dbReference type="PRINTS" id="PR00081">
    <property type="entry name" value="GDHRDH"/>
</dbReference>
<dbReference type="GO" id="GO:0016491">
    <property type="term" value="F:oxidoreductase activity"/>
    <property type="evidence" value="ECO:0007669"/>
    <property type="project" value="UniProtKB-KW"/>
</dbReference>
<organism evidence="4 5">
    <name type="scientific">Sodalis ligni</name>
    <dbReference type="NCBI Taxonomy" id="2697027"/>
    <lineage>
        <taxon>Bacteria</taxon>
        <taxon>Pseudomonadati</taxon>
        <taxon>Pseudomonadota</taxon>
        <taxon>Gammaproteobacteria</taxon>
        <taxon>Enterobacterales</taxon>
        <taxon>Bruguierivoracaceae</taxon>
        <taxon>Sodalis</taxon>
    </lineage>
</organism>
<keyword evidence="5" id="KW-1185">Reference proteome</keyword>
<protein>
    <submittedName>
        <fullName evidence="4">Short-subunit dehydrogenase</fullName>
    </submittedName>
</protein>
<dbReference type="EMBL" id="SJOI01000001">
    <property type="protein sequence ID" value="TCL06249.1"/>
    <property type="molecule type" value="Genomic_DNA"/>
</dbReference>
<dbReference type="Pfam" id="PF00106">
    <property type="entry name" value="adh_short"/>
    <property type="match status" value="1"/>
</dbReference>
<evidence type="ECO:0000256" key="3">
    <source>
        <dbReference type="RuleBase" id="RU000363"/>
    </source>
</evidence>
<name>A0A4R1NGY8_9GAMM</name>
<comment type="caution">
    <text evidence="4">The sequence shown here is derived from an EMBL/GenBank/DDBJ whole genome shotgun (WGS) entry which is preliminary data.</text>
</comment>
<sequence length="249" mass="26452">MTTLSDKLELPLSGRTVLVTGANGGLGHEFVTQALKRGARKVYAAARTPKSWNDANVQPLPLDITSAEAVIRAVSMAPDVDLLINNAAIAPSSDSISGPEDELRRIFETNFFGSLRVANAFAPILAANGGGTLLNILSSAAWISMPTAYAASKAAFWSATNALRFELEGQGTQVVGLMVGMIDTPMAAGYDVPKSSPASVVSQAYEGVTTGALEVLADDLTRDLKSRLNTKAEEFYPWMHTQLRAFFAD</sequence>
<dbReference type="SUPFAM" id="SSF51735">
    <property type="entry name" value="NAD(P)-binding Rossmann-fold domains"/>
    <property type="match status" value="1"/>
</dbReference>
<dbReference type="RefSeq" id="WP_132925500.1">
    <property type="nucleotide sequence ID" value="NZ_SJOI01000001.1"/>
</dbReference>
<evidence type="ECO:0000313" key="5">
    <source>
        <dbReference type="Proteomes" id="UP000294555"/>
    </source>
</evidence>